<evidence type="ECO:0000313" key="20">
    <source>
        <dbReference type="EMBL" id="AEV69382.1"/>
    </source>
</evidence>
<evidence type="ECO:0000256" key="4">
    <source>
        <dbReference type="ARBA" id="ARBA00008883"/>
    </source>
</evidence>
<keyword evidence="6" id="KW-1003">Cell membrane</keyword>
<keyword evidence="9 17" id="KW-0812">Transmembrane</keyword>
<evidence type="ECO:0000256" key="1">
    <source>
        <dbReference type="ARBA" id="ARBA00004429"/>
    </source>
</evidence>
<dbReference type="GO" id="GO:0005524">
    <property type="term" value="F:ATP binding"/>
    <property type="evidence" value="ECO:0007669"/>
    <property type="project" value="UniProtKB-KW"/>
</dbReference>
<evidence type="ECO:0000256" key="9">
    <source>
        <dbReference type="ARBA" id="ARBA00022692"/>
    </source>
</evidence>
<dbReference type="NCBIfam" id="TIGR01007">
    <property type="entry name" value="eps_fam"/>
    <property type="match status" value="1"/>
</dbReference>
<reference evidence="20 21" key="2">
    <citation type="journal article" date="2012" name="Stand. Genomic Sci.">
        <title>Complete Genome Sequence of Clostridium clariflavum DSM 19732.</title>
        <authorList>
            <person name="Izquierdo J.A."/>
            <person name="Goodwin L."/>
            <person name="Davenport K.W."/>
            <person name="Teshima H."/>
            <person name="Bruce D."/>
            <person name="Detter C."/>
            <person name="Tapia R."/>
            <person name="Han S."/>
            <person name="Land M."/>
            <person name="Hauser L."/>
            <person name="Jeffries C.D."/>
            <person name="Han J."/>
            <person name="Pitluck S."/>
            <person name="Nolan M."/>
            <person name="Chen A."/>
            <person name="Huntemann M."/>
            <person name="Mavromatis K."/>
            <person name="Mikhailova N."/>
            <person name="Liolios K."/>
            <person name="Woyke T."/>
            <person name="Lynd L.R."/>
        </authorList>
    </citation>
    <scope>NUCLEOTIDE SEQUENCE [LARGE SCALE GENOMIC DNA]</scope>
    <source>
        <strain evidence="21">DSM 19732 / NBRC 101661 / EBR45</strain>
    </source>
</reference>
<feature type="transmembrane region" description="Helical" evidence="17">
    <location>
        <begin position="22"/>
        <end position="44"/>
    </location>
</feature>
<feature type="domain" description="Polysaccharide chain length determinant N-terminal" evidence="18">
    <location>
        <begin position="8"/>
        <end position="93"/>
    </location>
</feature>
<evidence type="ECO:0000256" key="8">
    <source>
        <dbReference type="ARBA" id="ARBA00022679"/>
    </source>
</evidence>
<dbReference type="FunFam" id="3.40.50.300:FF:000527">
    <property type="entry name" value="Tyrosine-protein kinase etk"/>
    <property type="match status" value="1"/>
</dbReference>
<reference evidence="21" key="1">
    <citation type="submission" date="2011-12" db="EMBL/GenBank/DDBJ databases">
        <title>Complete sequence of Clostridium clariflavum DSM 19732.</title>
        <authorList>
            <consortium name="US DOE Joint Genome Institute"/>
            <person name="Lucas S."/>
            <person name="Han J."/>
            <person name="Lapidus A."/>
            <person name="Cheng J.-F."/>
            <person name="Goodwin L."/>
            <person name="Pitluck S."/>
            <person name="Peters L."/>
            <person name="Teshima H."/>
            <person name="Detter J.C."/>
            <person name="Han C."/>
            <person name="Tapia R."/>
            <person name="Land M."/>
            <person name="Hauser L."/>
            <person name="Kyrpides N."/>
            <person name="Ivanova N."/>
            <person name="Pagani I."/>
            <person name="Kitzmiller T."/>
            <person name="Lynd L."/>
            <person name="Izquierdo J."/>
            <person name="Woyke T."/>
        </authorList>
    </citation>
    <scope>NUCLEOTIDE SEQUENCE [LARGE SCALE GENOMIC DNA]</scope>
    <source>
        <strain evidence="21">DSM 19732 / NBRC 101661 / EBR45</strain>
    </source>
</reference>
<evidence type="ECO:0000256" key="7">
    <source>
        <dbReference type="ARBA" id="ARBA00022519"/>
    </source>
</evidence>
<keyword evidence="14 17" id="KW-0472">Membrane</keyword>
<keyword evidence="12" id="KW-0067">ATP-binding</keyword>
<keyword evidence="7" id="KW-0997">Cell inner membrane</keyword>
<dbReference type="EC" id="2.7.10.2" evidence="5"/>
<dbReference type="InterPro" id="IPR003856">
    <property type="entry name" value="LPS_length_determ_N"/>
</dbReference>
<evidence type="ECO:0000256" key="16">
    <source>
        <dbReference type="ARBA" id="ARBA00051245"/>
    </source>
</evidence>
<keyword evidence="13 17" id="KW-1133">Transmembrane helix</keyword>
<evidence type="ECO:0000313" key="21">
    <source>
        <dbReference type="Proteomes" id="UP000005435"/>
    </source>
</evidence>
<dbReference type="Pfam" id="PF02706">
    <property type="entry name" value="Wzz"/>
    <property type="match status" value="1"/>
</dbReference>
<dbReference type="RefSeq" id="WP_014255931.1">
    <property type="nucleotide sequence ID" value="NC_016627.1"/>
</dbReference>
<comment type="subcellular location">
    <subcellularLocation>
        <location evidence="1">Cell inner membrane</location>
        <topology evidence="1">Multi-pass membrane protein</topology>
    </subcellularLocation>
</comment>
<evidence type="ECO:0000256" key="15">
    <source>
        <dbReference type="ARBA" id="ARBA00023137"/>
    </source>
</evidence>
<comment type="catalytic activity">
    <reaction evidence="16">
        <text>L-tyrosyl-[protein] + ATP = O-phospho-L-tyrosyl-[protein] + ADP + H(+)</text>
        <dbReference type="Rhea" id="RHEA:10596"/>
        <dbReference type="Rhea" id="RHEA-COMP:10136"/>
        <dbReference type="Rhea" id="RHEA-COMP:20101"/>
        <dbReference type="ChEBI" id="CHEBI:15378"/>
        <dbReference type="ChEBI" id="CHEBI:30616"/>
        <dbReference type="ChEBI" id="CHEBI:46858"/>
        <dbReference type="ChEBI" id="CHEBI:61978"/>
        <dbReference type="ChEBI" id="CHEBI:456216"/>
        <dbReference type="EC" id="2.7.10.2"/>
    </reaction>
</comment>
<keyword evidence="15" id="KW-0829">Tyrosine-protein kinase</keyword>
<keyword evidence="21" id="KW-1185">Reference proteome</keyword>
<dbReference type="InterPro" id="IPR027417">
    <property type="entry name" value="P-loop_NTPase"/>
</dbReference>
<evidence type="ECO:0000256" key="10">
    <source>
        <dbReference type="ARBA" id="ARBA00022741"/>
    </source>
</evidence>
<evidence type="ECO:0000259" key="19">
    <source>
        <dbReference type="Pfam" id="PF13614"/>
    </source>
</evidence>
<comment type="similarity">
    <text evidence="3">Belongs to the CpsD/CapB family.</text>
</comment>
<dbReference type="STRING" id="720554.Clocl_2833"/>
<dbReference type="GO" id="GO:0004715">
    <property type="term" value="F:non-membrane spanning protein tyrosine kinase activity"/>
    <property type="evidence" value="ECO:0007669"/>
    <property type="project" value="UniProtKB-EC"/>
</dbReference>
<dbReference type="GO" id="GO:0005886">
    <property type="term" value="C:plasma membrane"/>
    <property type="evidence" value="ECO:0007669"/>
    <property type="project" value="UniProtKB-SubCell"/>
</dbReference>
<keyword evidence="10" id="KW-0547">Nucleotide-binding</keyword>
<keyword evidence="11" id="KW-0418">Kinase</keyword>
<accession>G8LSN0</accession>
<evidence type="ECO:0000256" key="11">
    <source>
        <dbReference type="ARBA" id="ARBA00022777"/>
    </source>
</evidence>
<dbReference type="InterPro" id="IPR005702">
    <property type="entry name" value="Wzc-like_C"/>
</dbReference>
<dbReference type="HOGENOM" id="CLU_009912_4_2_9"/>
<dbReference type="eggNOG" id="COG0489">
    <property type="taxonomic scope" value="Bacteria"/>
</dbReference>
<dbReference type="Pfam" id="PF13614">
    <property type="entry name" value="AAA_31"/>
    <property type="match status" value="1"/>
</dbReference>
<dbReference type="InterPro" id="IPR025669">
    <property type="entry name" value="AAA_dom"/>
</dbReference>
<protein>
    <recommendedName>
        <fullName evidence="5">non-specific protein-tyrosine kinase</fullName>
        <ecNumber evidence="5">2.7.10.2</ecNumber>
    </recommendedName>
</protein>
<dbReference type="PANTHER" id="PTHR32309:SF13">
    <property type="entry name" value="FERRIC ENTEROBACTIN TRANSPORT PROTEIN FEPE"/>
    <property type="match status" value="1"/>
</dbReference>
<dbReference type="Gene3D" id="3.40.50.300">
    <property type="entry name" value="P-loop containing nucleotide triphosphate hydrolases"/>
    <property type="match status" value="1"/>
</dbReference>
<sequence precursor="true">MGKNDYIEIDIREILIVLLKRWYLIAICFILATGSSFAITKFYLKPVYRAQTTLFLGKESDKVASLSIADIQVNNQLVSDYRELLKSNLVAESIEKKLGVSAAKFKRSVNVQTVKDSRIFSISYEDTDPKLAADVVNELALVIKQLASDVIQVKNVSIIDVAKVPERPVGPSAKKNVGIAGILGLALAAGLIYLLEIMDYTFKKPEDVERQMELTVIGAVPKFEGGKRGKNEKKDSKENERDYLKNLITKNDPKAPASEAFREIRTNLHYKSVDKELKTIVITSPALGDGKTVTSVNMAVTLAKSGKKVLLIDSDLRKPKVHLYFGIPNEKGLTNIIKGDIEDKDINVLELKDIPNLSVITSGPIPPNPAEILSSNKMQNLLEDLRGNYDFILLDTPPVGQVTDAAILAGIADGTIMVFACSQTRIDMAKRAKKALESVGSNILGTVLTKLDIGRARYYSYNYEYK</sequence>
<dbReference type="OrthoDB" id="9794577at2"/>
<evidence type="ECO:0000256" key="5">
    <source>
        <dbReference type="ARBA" id="ARBA00011903"/>
    </source>
</evidence>
<evidence type="ECO:0000256" key="6">
    <source>
        <dbReference type="ARBA" id="ARBA00022475"/>
    </source>
</evidence>
<evidence type="ECO:0000256" key="3">
    <source>
        <dbReference type="ARBA" id="ARBA00007316"/>
    </source>
</evidence>
<evidence type="ECO:0000256" key="14">
    <source>
        <dbReference type="ARBA" id="ARBA00023136"/>
    </source>
</evidence>
<gene>
    <name evidence="20" type="ordered locus">Clocl_2833</name>
</gene>
<evidence type="ECO:0000256" key="17">
    <source>
        <dbReference type="SAM" id="Phobius"/>
    </source>
</evidence>
<keyword evidence="8" id="KW-0808">Transferase</keyword>
<evidence type="ECO:0000256" key="12">
    <source>
        <dbReference type="ARBA" id="ARBA00022840"/>
    </source>
</evidence>
<dbReference type="InterPro" id="IPR050445">
    <property type="entry name" value="Bact_polysacc_biosynth/exp"/>
</dbReference>
<dbReference type="EMBL" id="CP003065">
    <property type="protein sequence ID" value="AEV69382.1"/>
    <property type="molecule type" value="Genomic_DNA"/>
</dbReference>
<dbReference type="GO" id="GO:0042802">
    <property type="term" value="F:identical protein binding"/>
    <property type="evidence" value="ECO:0007669"/>
    <property type="project" value="UniProtKB-ARBA"/>
</dbReference>
<evidence type="ECO:0000259" key="18">
    <source>
        <dbReference type="Pfam" id="PF02706"/>
    </source>
</evidence>
<feature type="domain" description="AAA" evidence="19">
    <location>
        <begin position="278"/>
        <end position="423"/>
    </location>
</feature>
<dbReference type="PANTHER" id="PTHR32309">
    <property type="entry name" value="TYROSINE-PROTEIN KINASE"/>
    <property type="match status" value="1"/>
</dbReference>
<dbReference type="AlphaFoldDB" id="G8LSN0"/>
<dbReference type="CDD" id="cd05387">
    <property type="entry name" value="BY-kinase"/>
    <property type="match status" value="1"/>
</dbReference>
<comment type="similarity">
    <text evidence="2">Belongs to the CpsC/CapA family.</text>
</comment>
<evidence type="ECO:0000256" key="2">
    <source>
        <dbReference type="ARBA" id="ARBA00006683"/>
    </source>
</evidence>
<dbReference type="KEGG" id="ccl:Clocl_2833"/>
<feature type="transmembrane region" description="Helical" evidence="17">
    <location>
        <begin position="177"/>
        <end position="195"/>
    </location>
</feature>
<proteinExistence type="inferred from homology"/>
<dbReference type="eggNOG" id="COG3944">
    <property type="taxonomic scope" value="Bacteria"/>
</dbReference>
<dbReference type="SUPFAM" id="SSF52540">
    <property type="entry name" value="P-loop containing nucleoside triphosphate hydrolases"/>
    <property type="match status" value="1"/>
</dbReference>
<organism evidence="20 21">
    <name type="scientific">Acetivibrio clariflavus (strain DSM 19732 / NBRC 101661 / EBR45)</name>
    <name type="common">Clostridium clariflavum</name>
    <dbReference type="NCBI Taxonomy" id="720554"/>
    <lineage>
        <taxon>Bacteria</taxon>
        <taxon>Bacillati</taxon>
        <taxon>Bacillota</taxon>
        <taxon>Clostridia</taxon>
        <taxon>Eubacteriales</taxon>
        <taxon>Oscillospiraceae</taxon>
        <taxon>Acetivibrio</taxon>
    </lineage>
</organism>
<comment type="similarity">
    <text evidence="4">Belongs to the etk/wzc family.</text>
</comment>
<dbReference type="Proteomes" id="UP000005435">
    <property type="component" value="Chromosome"/>
</dbReference>
<name>G8LSN0_ACECE</name>
<evidence type="ECO:0000256" key="13">
    <source>
        <dbReference type="ARBA" id="ARBA00022989"/>
    </source>
</evidence>